<geneLocation type="nucleomorph" evidence="2"/>
<dbReference type="Proteomes" id="UP000243423">
    <property type="component" value="Nucleomorph 3"/>
</dbReference>
<dbReference type="RefSeq" id="XP_003240018.1">
    <property type="nucleotide sequence ID" value="XM_003239970.1"/>
</dbReference>
<keyword evidence="1" id="KW-0472">Membrane</keyword>
<accession>F2HI57</accession>
<dbReference type="AlphaFoldDB" id="F2HI57"/>
<keyword evidence="1" id="KW-1133">Transmembrane helix</keyword>
<dbReference type="GeneID" id="10447380"/>
<evidence type="ECO:0000313" key="2">
    <source>
        <dbReference type="EMBL" id="AEA39120.1"/>
    </source>
</evidence>
<evidence type="ECO:0000256" key="1">
    <source>
        <dbReference type="SAM" id="Phobius"/>
    </source>
</evidence>
<protein>
    <submittedName>
        <fullName evidence="2">Uncharacterized protein</fullName>
    </submittedName>
</protein>
<reference evidence="2 3" key="1">
    <citation type="journal article" date="2011" name="Genome Biol. Evol.">
        <title>Complete nucleomorph genome sequence of the nonphotosynthetic alga Cryptomonas paramecium reveals a core nucleomorph gene set.</title>
        <authorList>
            <person name="Tanifuji G."/>
            <person name="Onodera N.T."/>
            <person name="Wheeler T.J."/>
            <person name="Dlutek M."/>
            <person name="Donaher N."/>
            <person name="Archibald J.M."/>
        </authorList>
    </citation>
    <scope>NUCLEOTIDE SEQUENCE [LARGE SCALE GENOMIC DNA]</scope>
    <source>
        <strain evidence="2 3">CCAP977/2A</strain>
    </source>
</reference>
<feature type="transmembrane region" description="Helical" evidence="1">
    <location>
        <begin position="439"/>
        <end position="458"/>
    </location>
</feature>
<organism evidence="2 3">
    <name type="scientific">Cryptomonas paramaecium</name>
    <dbReference type="NCBI Taxonomy" id="2898"/>
    <lineage>
        <taxon>Eukaryota</taxon>
        <taxon>Cryptophyceae</taxon>
        <taxon>Cryptomonadales</taxon>
        <taxon>Cryptomonadaceae</taxon>
        <taxon>Cryptomonas</taxon>
    </lineage>
</organism>
<gene>
    <name evidence="2" type="ORF">CPARA_3gp462</name>
</gene>
<feature type="transmembrane region" description="Helical" evidence="1">
    <location>
        <begin position="578"/>
        <end position="596"/>
    </location>
</feature>
<proteinExistence type="predicted"/>
<feature type="transmembrane region" description="Helical" evidence="1">
    <location>
        <begin position="15"/>
        <end position="32"/>
    </location>
</feature>
<sequence>MQNICLFTIFLTEKFVFFVILTEMIAIENFFYTQIISLPRFSYKSSYPDECITRDKLIITFQKTTLCIFRHISDIFKYKSDFFFLLFCYKTKHKKLVYNTWFKFMLTSFFWKLFRNTKKINVKMLYLTRKFNKIRLFSTKLNFYLPGVKNNKKKNKFSTRKTGIFVFLNFKKKIFSNYRYLYAKQKSIFSGQKFQISGTYVNKKYKNIKNTLKEKDLQYELGAFFTKKFFVLRQISLKKTQIAYFTKSFFFDTKNTKLDPTRSFYVKHIKIFRKNQIYHLKPPPRVYLQFVTFFFEKIFDYRLYKNVILPLNMTKPCYWSVHLFARLFIKTINIKCDKSRKYIKLYNINYVSLQERDYFTRKRLFFLKNILNRKKKNRKLVLNLLKAKFYIGVGLKYMRTSLNKNNISENKFCSIFFFLGSFSNFFYRKNYYFTGVKKILFLNFCLYGLFLNAQANFFKKKIHALVMLNMYIDFGSIEIFSFLIYFVIITKLIVNMSKFKYFGSNSYTNKEFLNAIVSEKGHLKLSTSLETITNYFVNKFGIVVMYDLTGVFLVLKQEKHRLGFMFCQSQINGIKKRVSYCYIYSSLFLNIISIFSKEKNKLFYKKKNKKFVLKLSY</sequence>
<keyword evidence="1" id="KW-0812">Transmembrane</keyword>
<feature type="transmembrane region" description="Helical" evidence="1">
    <location>
        <begin position="535"/>
        <end position="555"/>
    </location>
</feature>
<evidence type="ECO:0000313" key="3">
    <source>
        <dbReference type="Proteomes" id="UP000243423"/>
    </source>
</evidence>
<keyword evidence="2" id="KW-0542">Nucleomorph</keyword>
<name>F2HI57_9CRYP</name>
<feature type="transmembrane region" description="Helical" evidence="1">
    <location>
        <begin position="470"/>
        <end position="494"/>
    </location>
</feature>
<dbReference type="EMBL" id="CP002174">
    <property type="protein sequence ID" value="AEA39120.1"/>
    <property type="molecule type" value="Genomic_DNA"/>
</dbReference>